<proteinExistence type="inferred from homology"/>
<gene>
    <name evidence="9" type="primary">YFH7_1</name>
    <name evidence="9" type="ORF">GRS66_001592</name>
</gene>
<evidence type="ECO:0000256" key="3">
    <source>
        <dbReference type="ARBA" id="ARBA00022777"/>
    </source>
</evidence>
<dbReference type="Gene3D" id="3.40.50.300">
    <property type="entry name" value="P-loop containing nucleotide triphosphate hydrolases"/>
    <property type="match status" value="1"/>
</dbReference>
<evidence type="ECO:0000313" key="10">
    <source>
        <dbReference type="Proteomes" id="UP000501346"/>
    </source>
</evidence>
<dbReference type="Proteomes" id="UP000501346">
    <property type="component" value="Chromosome ScVI"/>
</dbReference>
<keyword evidence="1" id="KW-0808">Transferase</keyword>
<keyword evidence="10" id="KW-1185">Reference proteome</keyword>
<organism evidence="9 10">
    <name type="scientific">Saccharomyces pastorianus</name>
    <name type="common">Lager yeast</name>
    <name type="synonym">Saccharomyces cerevisiae x Saccharomyces eubayanus</name>
    <dbReference type="NCBI Taxonomy" id="27292"/>
    <lineage>
        <taxon>Eukaryota</taxon>
        <taxon>Fungi</taxon>
        <taxon>Dikarya</taxon>
        <taxon>Ascomycota</taxon>
        <taxon>Saccharomycotina</taxon>
        <taxon>Saccharomycetes</taxon>
        <taxon>Saccharomycetales</taxon>
        <taxon>Saccharomycetaceae</taxon>
        <taxon>Saccharomyces</taxon>
    </lineage>
</organism>
<comment type="similarity">
    <text evidence="6">Belongs to the YFH7 family.</text>
</comment>
<dbReference type="PANTHER" id="PTHR10285">
    <property type="entry name" value="URIDINE KINASE"/>
    <property type="match status" value="1"/>
</dbReference>
<dbReference type="CDD" id="cd00009">
    <property type="entry name" value="AAA"/>
    <property type="match status" value="1"/>
</dbReference>
<dbReference type="SUPFAM" id="SSF52540">
    <property type="entry name" value="P-loop containing nucleoside triphosphate hydrolases"/>
    <property type="match status" value="1"/>
</dbReference>
<dbReference type="OrthoDB" id="6362633at2759"/>
<keyword evidence="4" id="KW-0067">ATP-binding</keyword>
<reference evidence="9 10" key="1">
    <citation type="journal article" date="2019" name="BMC Genomics">
        <title>Chromosome level assembly and comparative genome analysis confirm lager-brewing yeasts originated from a single hybridization.</title>
        <authorList>
            <person name="Salazar A.N."/>
            <person name="Gorter de Vries A.R."/>
            <person name="van den Broek M."/>
            <person name="Brouwers N."/>
            <person name="de la Torre Cortes P."/>
            <person name="Kuijpers N.G.A."/>
            <person name="Daran J.G."/>
            <person name="Abeel T."/>
        </authorList>
    </citation>
    <scope>NUCLEOTIDE SEQUENCE [LARGE SCALE GENOMIC DNA]</scope>
    <source>
        <strain evidence="9 10">CBS 1483</strain>
    </source>
</reference>
<dbReference type="FunFam" id="3.40.50.300:FF:002630">
    <property type="entry name" value="ATP-dependent kinase YFH7"/>
    <property type="match status" value="1"/>
</dbReference>
<name>A0A6C1DRX9_SACPS</name>
<keyword evidence="3 9" id="KW-0418">Kinase</keyword>
<dbReference type="GO" id="GO:0005524">
    <property type="term" value="F:ATP binding"/>
    <property type="evidence" value="ECO:0007669"/>
    <property type="project" value="UniProtKB-KW"/>
</dbReference>
<dbReference type="EMBL" id="CP048987">
    <property type="protein sequence ID" value="QID79337.1"/>
    <property type="molecule type" value="Genomic_DNA"/>
</dbReference>
<accession>A0A6C1DRX9</accession>
<comment type="function">
    <text evidence="5">ATP-dependent kinase that could be involved in endoplasmic reticulum membrane assembly.</text>
</comment>
<keyword evidence="2" id="KW-0547">Nucleotide-binding</keyword>
<evidence type="ECO:0000256" key="4">
    <source>
        <dbReference type="ARBA" id="ARBA00022840"/>
    </source>
</evidence>
<evidence type="ECO:0000256" key="5">
    <source>
        <dbReference type="ARBA" id="ARBA00037058"/>
    </source>
</evidence>
<evidence type="ECO:0000256" key="1">
    <source>
        <dbReference type="ARBA" id="ARBA00022679"/>
    </source>
</evidence>
<evidence type="ECO:0000256" key="2">
    <source>
        <dbReference type="ARBA" id="ARBA00022741"/>
    </source>
</evidence>
<sequence>MVDTHKLADDVLQLLDNRIEDNYRVCVILVGSPGSGKSTIAEELCQIINEKYHTFLSEHPNVIEVNDRLKPMVNLVDSLKTLQPNEVAEMIENQGLFKDHVEDVNFQPVKYSALTSNNEECTAVVARGGTANAIRIAAVDNPVNVNKLAQDSINIAQIVPMDGFHLSRRCLDLFKDPQTAHKRRGSPSTFDSNNFLQLCKILAKTSLCKVSSHHKFYSTSSVFEKLSKTFSQTIPDIFVPGFNHALKDPTPDQYCISKFTRIVILEGLYLLYDQENWKKIYKTLADTGALLVYKIDIDYEATEERVAKRHLQSGLVTTIAEGREKFRSNDLLNGRDIDNHLIKVDNIVHIRND</sequence>
<dbReference type="AlphaFoldDB" id="A0A6C1DRX9"/>
<evidence type="ECO:0000256" key="7">
    <source>
        <dbReference type="ARBA" id="ARBA00039947"/>
    </source>
</evidence>
<evidence type="ECO:0000313" key="9">
    <source>
        <dbReference type="EMBL" id="QID79337.1"/>
    </source>
</evidence>
<dbReference type="InterPro" id="IPR027417">
    <property type="entry name" value="P-loop_NTPase"/>
</dbReference>
<dbReference type="GO" id="GO:0016301">
    <property type="term" value="F:kinase activity"/>
    <property type="evidence" value="ECO:0007669"/>
    <property type="project" value="UniProtKB-KW"/>
</dbReference>
<protein>
    <recommendedName>
        <fullName evidence="7">ATP-dependent kinase YFH7</fullName>
    </recommendedName>
    <alternativeName>
        <fullName evidence="8">Altered inheritance of mitochondria protein 12</fullName>
    </alternativeName>
</protein>
<evidence type="ECO:0000256" key="8">
    <source>
        <dbReference type="ARBA" id="ARBA00041890"/>
    </source>
</evidence>
<evidence type="ECO:0000256" key="6">
    <source>
        <dbReference type="ARBA" id="ARBA00038071"/>
    </source>
</evidence>